<organism evidence="2 3">
    <name type="scientific">Bowmanella pacifica</name>
    <dbReference type="NCBI Taxonomy" id="502051"/>
    <lineage>
        <taxon>Bacteria</taxon>
        <taxon>Pseudomonadati</taxon>
        <taxon>Pseudomonadota</taxon>
        <taxon>Gammaproteobacteria</taxon>
        <taxon>Alteromonadales</taxon>
        <taxon>Alteromonadaceae</taxon>
        <taxon>Bowmanella</taxon>
    </lineage>
</organism>
<dbReference type="EMBL" id="BMLS01000003">
    <property type="protein sequence ID" value="GGO70303.1"/>
    <property type="molecule type" value="Genomic_DNA"/>
</dbReference>
<proteinExistence type="predicted"/>
<reference evidence="2" key="2">
    <citation type="submission" date="2020-09" db="EMBL/GenBank/DDBJ databases">
        <authorList>
            <person name="Sun Q."/>
            <person name="Zhou Y."/>
        </authorList>
    </citation>
    <scope>NUCLEOTIDE SEQUENCE</scope>
    <source>
        <strain evidence="2">CGMCC 1.7086</strain>
    </source>
</reference>
<dbReference type="InterPro" id="IPR021730">
    <property type="entry name" value="YdbH"/>
</dbReference>
<reference evidence="2" key="1">
    <citation type="journal article" date="2014" name="Int. J. Syst. Evol. Microbiol.">
        <title>Complete genome sequence of Corynebacterium casei LMG S-19264T (=DSM 44701T), isolated from a smear-ripened cheese.</title>
        <authorList>
            <consortium name="US DOE Joint Genome Institute (JGI-PGF)"/>
            <person name="Walter F."/>
            <person name="Albersmeier A."/>
            <person name="Kalinowski J."/>
            <person name="Ruckert C."/>
        </authorList>
    </citation>
    <scope>NUCLEOTIDE SEQUENCE</scope>
    <source>
        <strain evidence="2">CGMCC 1.7086</strain>
    </source>
</reference>
<evidence type="ECO:0008006" key="4">
    <source>
        <dbReference type="Google" id="ProtNLM"/>
    </source>
</evidence>
<dbReference type="Proteomes" id="UP000606935">
    <property type="component" value="Unassembled WGS sequence"/>
</dbReference>
<dbReference type="RefSeq" id="WP_188695071.1">
    <property type="nucleotide sequence ID" value="NZ_BMLS01000003.1"/>
</dbReference>
<feature type="transmembrane region" description="Helical" evidence="1">
    <location>
        <begin position="7"/>
        <end position="25"/>
    </location>
</feature>
<gene>
    <name evidence="2" type="ORF">GCM10010982_23480</name>
</gene>
<accession>A0A917Z1F6</accession>
<keyword evidence="1" id="KW-1133">Transmembrane helix</keyword>
<evidence type="ECO:0000256" key="1">
    <source>
        <dbReference type="SAM" id="Phobius"/>
    </source>
</evidence>
<dbReference type="Pfam" id="PF11739">
    <property type="entry name" value="YdbH-like"/>
    <property type="match status" value="1"/>
</dbReference>
<evidence type="ECO:0000313" key="2">
    <source>
        <dbReference type="EMBL" id="GGO70303.1"/>
    </source>
</evidence>
<keyword evidence="3" id="KW-1185">Reference proteome</keyword>
<protein>
    <recommendedName>
        <fullName evidence="4">Dicarboxylate transport domain-containing protein</fullName>
    </recommendedName>
</protein>
<keyword evidence="1" id="KW-0812">Transmembrane</keyword>
<evidence type="ECO:0000313" key="3">
    <source>
        <dbReference type="Proteomes" id="UP000606935"/>
    </source>
</evidence>
<dbReference type="AlphaFoldDB" id="A0A917Z1F6"/>
<comment type="caution">
    <text evidence="2">The sequence shown here is derived from an EMBL/GenBank/DDBJ whole genome shotgun (WGS) entry which is preliminary data.</text>
</comment>
<name>A0A917Z1F6_9ALTE</name>
<sequence>MKAAFKWVSGIMIAILIIIALLYGFRHPLAVSLTNHYLAPYQLRLDCLQFSLTRQAGRWQVQAQQLCLSGAGFTLSGEHLSYDGEALGVARLTVIHQPSNQPAATEMQPLRWQIPTLPSVSIAALNLQSPMLRQPLELAVQYDQGKLKLDGPWQASISLADNHAQANIDWSLADLADYLPLPATLPPELLTSLIQSQINFDGQHVTSQHALAMAFPYALAEQDCQIELAAKGTLGLSLDIIGLQGQLDLSALPLNLVTGKCQLPQAIANAYQPGQIQITVPQPATLSLQHLAVPHLQVVLAGNTTGQLTLDDLRWQSPGTLTGQYQLASTLTPDAQQAALFPLAIQGQGQFALQLSTDQPQYQLSGQDWQISAKTWQGKDWQADNIMLTSDFTYDLQQGGEITASIKMATGHFKDNVLGKLSASLSAQSADLSSAKGQLEMTLDTVTTGQGLASTLRHQQQFSLQDALFTFSGSSQIKQLQLDKWKLADIGLSHEATLPLAAPLQGSSLHRWQLASGLHGQVEQVQEQINLTLPPQNAARFTAFARPLLPQLSFTQGKLGAKAKYNLSNETLSGELDIASLSLSYQDYQVKEINLAAQVSQHSGNLHLTPARLDIASVDVGVAIRDISGQLMADEQGLRIQDLSGSLLDGSFLLPRLQLSEQPQQLTLHLKGLDAKQLASLGKESGIEVRGRINVDVPIKLAGKQIEVQGGSLYNEGPAKLLIYDNQAFEDLLASQPTLAPSLSALKNLDISSVTSKVDLKPDGWLNLEMKIKGHNPGQKQDVNFNYTHEENLFTLLRALQLGDEVQKKVQEKIK</sequence>
<keyword evidence="1" id="KW-0472">Membrane</keyword>